<dbReference type="PANTHER" id="PTHR43619:SF2">
    <property type="entry name" value="S-ADENOSYL-L-METHIONINE-DEPENDENT METHYLTRANSFERASES SUPERFAMILY PROTEIN"/>
    <property type="match status" value="1"/>
</dbReference>
<evidence type="ECO:0000313" key="7">
    <source>
        <dbReference type="EMBL" id="TVS77701.1"/>
    </source>
</evidence>
<keyword evidence="4 7" id="KW-0808">Transferase</keyword>
<comment type="similarity">
    <text evidence="2 6">Belongs to the UPF0677 family.</text>
</comment>
<dbReference type="InterPro" id="IPR007213">
    <property type="entry name" value="Ppm1/Ppm2/Tcmp"/>
</dbReference>
<dbReference type="Gene3D" id="3.40.50.150">
    <property type="entry name" value="Vaccinia Virus protein VP39"/>
    <property type="match status" value="1"/>
</dbReference>
<dbReference type="AlphaFoldDB" id="A0A557WWS1"/>
<dbReference type="OrthoDB" id="4764521at2"/>
<accession>A0A557WWS1</accession>
<comment type="function">
    <text evidence="1 6">Exhibits S-adenosyl-L-methionine-dependent methyltransferase activity.</text>
</comment>
<dbReference type="EC" id="2.1.1.-" evidence="6"/>
<dbReference type="Pfam" id="PF04072">
    <property type="entry name" value="LCM"/>
    <property type="match status" value="1"/>
</dbReference>
<proteinExistence type="inferred from homology"/>
<keyword evidence="5 6" id="KW-0949">S-adenosyl-L-methionine</keyword>
<dbReference type="GO" id="GO:0032259">
    <property type="term" value="P:methylation"/>
    <property type="evidence" value="ECO:0007669"/>
    <property type="project" value="UniProtKB-KW"/>
</dbReference>
<evidence type="ECO:0000256" key="4">
    <source>
        <dbReference type="ARBA" id="ARBA00022679"/>
    </source>
</evidence>
<gene>
    <name evidence="7" type="ORF">FPZ47_26455</name>
</gene>
<organism evidence="7 8">
    <name type="scientific">Mycobacterium helveticum</name>
    <dbReference type="NCBI Taxonomy" id="2592811"/>
    <lineage>
        <taxon>Bacteria</taxon>
        <taxon>Bacillati</taxon>
        <taxon>Actinomycetota</taxon>
        <taxon>Actinomycetes</taxon>
        <taxon>Mycobacteriales</taxon>
        <taxon>Mycobacteriaceae</taxon>
        <taxon>Mycobacterium</taxon>
    </lineage>
</organism>
<dbReference type="PANTHER" id="PTHR43619">
    <property type="entry name" value="S-ADENOSYL-L-METHIONINE-DEPENDENT METHYLTRANSFERASE YKTD-RELATED"/>
    <property type="match status" value="1"/>
</dbReference>
<evidence type="ECO:0000256" key="2">
    <source>
        <dbReference type="ARBA" id="ARBA00008138"/>
    </source>
</evidence>
<keyword evidence="8" id="KW-1185">Reference proteome</keyword>
<reference evidence="7 8" key="1">
    <citation type="submission" date="2019-07" db="EMBL/GenBank/DDBJ databases">
        <title>New Mycobacterium species.</title>
        <authorList>
            <person name="Tortoli E."/>
            <person name="Ghielmetti G."/>
            <person name="Friedel U."/>
            <person name="Trovato A."/>
        </authorList>
    </citation>
    <scope>NUCLEOTIDE SEQUENCE [LARGE SCALE GENOMIC DNA]</scope>
    <source>
        <strain evidence="7 8">16-83</strain>
    </source>
</reference>
<evidence type="ECO:0000313" key="8">
    <source>
        <dbReference type="Proteomes" id="UP000320513"/>
    </source>
</evidence>
<dbReference type="InterPro" id="IPR029063">
    <property type="entry name" value="SAM-dependent_MTases_sf"/>
</dbReference>
<dbReference type="GO" id="GO:0008168">
    <property type="term" value="F:methyltransferase activity"/>
    <property type="evidence" value="ECO:0007669"/>
    <property type="project" value="UniProtKB-UniRule"/>
</dbReference>
<evidence type="ECO:0000256" key="3">
    <source>
        <dbReference type="ARBA" id="ARBA00022603"/>
    </source>
</evidence>
<dbReference type="EMBL" id="VMQU01000212">
    <property type="protein sequence ID" value="TVS77701.1"/>
    <property type="molecule type" value="Genomic_DNA"/>
</dbReference>
<dbReference type="NCBIfam" id="TIGR00027">
    <property type="entry name" value="mthyl_TIGR00027"/>
    <property type="match status" value="1"/>
</dbReference>
<dbReference type="Proteomes" id="UP000320513">
    <property type="component" value="Unassembled WGS sequence"/>
</dbReference>
<evidence type="ECO:0000256" key="5">
    <source>
        <dbReference type="ARBA" id="ARBA00022691"/>
    </source>
</evidence>
<dbReference type="SUPFAM" id="SSF53335">
    <property type="entry name" value="S-adenosyl-L-methionine-dependent methyltransferases"/>
    <property type="match status" value="1"/>
</dbReference>
<sequence length="297" mass="32516">MRHRHDDDTWDLATSVGATATLVAAARAVASRTDRRLVDDAFAEPLVRAVGIDVFERWAGGELDLSDDDCRHVLQWFVDLMAVRTRYFDEFFLDAAAAGIRQAVILAAGLDARSYRLPWPPGTTVFEIDQPPVSAFKTATLAGMDAQPTADLRAVPVDLRLDWPAALRGAGFESGRPTAWIAEGLLPFLPPDAQDRLLDQVSALSSAGSRLAAEVFVPPSREVMRPLRERWSDQGFDVEPSDLVYAGPRHDVARYLAQHGWETVTTPLTRLLADNGIATRAAASPFAGSKYYASIRT</sequence>
<evidence type="ECO:0000256" key="1">
    <source>
        <dbReference type="ARBA" id="ARBA00003907"/>
    </source>
</evidence>
<dbReference type="InterPro" id="IPR011610">
    <property type="entry name" value="SAM_mthyl_Trfase_ML2640-like"/>
</dbReference>
<evidence type="ECO:0000256" key="6">
    <source>
        <dbReference type="RuleBase" id="RU362030"/>
    </source>
</evidence>
<comment type="caution">
    <text evidence="7">The sequence shown here is derived from an EMBL/GenBank/DDBJ whole genome shotgun (WGS) entry which is preliminary data.</text>
</comment>
<keyword evidence="3 6" id="KW-0489">Methyltransferase</keyword>
<protein>
    <recommendedName>
        <fullName evidence="6">S-adenosyl-L-methionine-dependent methyltransferase</fullName>
        <ecNumber evidence="6">2.1.1.-</ecNumber>
    </recommendedName>
</protein>
<name>A0A557WWS1_9MYCO</name>